<sequence>MDAYDGLPFPWSGLTLDAMRYVRSIEEPAIFNHSMRTYLYGRFIGESQGLRSGRDYDDELLFLACVLHDSGLSEPGNGDQRFDIDGADLAAAWLAERGMPSEKTMIVWDAIALHLVPEVAQRKRPEIALVTAGAGYDLDADGPALPDGYAERIHEVLPRLRAAVVLHDAVVAQSLDKPHKAPPFSIPGEMLRQASGQSWPTWRELTGWGDYDA</sequence>
<dbReference type="RefSeq" id="WP_379577062.1">
    <property type="nucleotide sequence ID" value="NZ_JBHUFV010000051.1"/>
</dbReference>
<evidence type="ECO:0000259" key="1">
    <source>
        <dbReference type="Pfam" id="PF01966"/>
    </source>
</evidence>
<keyword evidence="3" id="KW-1185">Reference proteome</keyword>
<dbReference type="PANTHER" id="PTHR35569">
    <property type="entry name" value="CYANAMIDE HYDRATASE DDI2-RELATED"/>
    <property type="match status" value="1"/>
</dbReference>
<feature type="domain" description="HD" evidence="1">
    <location>
        <begin position="31"/>
        <end position="121"/>
    </location>
</feature>
<dbReference type="InterPro" id="IPR006674">
    <property type="entry name" value="HD_domain"/>
</dbReference>
<dbReference type="PANTHER" id="PTHR35569:SF1">
    <property type="entry name" value="CYANAMIDE HYDRATASE DDI2-RELATED"/>
    <property type="match status" value="1"/>
</dbReference>
<dbReference type="SUPFAM" id="SSF109604">
    <property type="entry name" value="HD-domain/PDEase-like"/>
    <property type="match status" value="1"/>
</dbReference>
<protein>
    <submittedName>
        <fullName evidence="2">HD domain-containing protein</fullName>
    </submittedName>
</protein>
<accession>A0ABW4T3T3</accession>
<evidence type="ECO:0000313" key="2">
    <source>
        <dbReference type="EMBL" id="MFD1936617.1"/>
    </source>
</evidence>
<evidence type="ECO:0000313" key="3">
    <source>
        <dbReference type="Proteomes" id="UP001597368"/>
    </source>
</evidence>
<name>A0ABW4T3T3_9ACTN</name>
<dbReference type="Gene3D" id="1.10.3210.10">
    <property type="entry name" value="Hypothetical protein af1432"/>
    <property type="match status" value="1"/>
</dbReference>
<dbReference type="CDD" id="cd00077">
    <property type="entry name" value="HDc"/>
    <property type="match status" value="1"/>
</dbReference>
<proteinExistence type="predicted"/>
<dbReference type="InterPro" id="IPR003607">
    <property type="entry name" value="HD/PDEase_dom"/>
</dbReference>
<organism evidence="2 3">
    <name type="scientific">Nonomuraea mangrovi</name>
    <dbReference type="NCBI Taxonomy" id="2316207"/>
    <lineage>
        <taxon>Bacteria</taxon>
        <taxon>Bacillati</taxon>
        <taxon>Actinomycetota</taxon>
        <taxon>Actinomycetes</taxon>
        <taxon>Streptosporangiales</taxon>
        <taxon>Streptosporangiaceae</taxon>
        <taxon>Nonomuraea</taxon>
    </lineage>
</organism>
<reference evidence="3" key="1">
    <citation type="journal article" date="2019" name="Int. J. Syst. Evol. Microbiol.">
        <title>The Global Catalogue of Microorganisms (GCM) 10K type strain sequencing project: providing services to taxonomists for standard genome sequencing and annotation.</title>
        <authorList>
            <consortium name="The Broad Institute Genomics Platform"/>
            <consortium name="The Broad Institute Genome Sequencing Center for Infectious Disease"/>
            <person name="Wu L."/>
            <person name="Ma J."/>
        </authorList>
    </citation>
    <scope>NUCLEOTIDE SEQUENCE [LARGE SCALE GENOMIC DNA]</scope>
    <source>
        <strain evidence="3">ICMP 6774ER</strain>
    </source>
</reference>
<dbReference type="EMBL" id="JBHUFV010000051">
    <property type="protein sequence ID" value="MFD1936617.1"/>
    <property type="molecule type" value="Genomic_DNA"/>
</dbReference>
<dbReference type="Proteomes" id="UP001597368">
    <property type="component" value="Unassembled WGS sequence"/>
</dbReference>
<comment type="caution">
    <text evidence="2">The sequence shown here is derived from an EMBL/GenBank/DDBJ whole genome shotgun (WGS) entry which is preliminary data.</text>
</comment>
<gene>
    <name evidence="2" type="ORF">ACFSKW_34605</name>
</gene>
<dbReference type="Pfam" id="PF01966">
    <property type="entry name" value="HD"/>
    <property type="match status" value="1"/>
</dbReference>